<reference evidence="2 3" key="1">
    <citation type="submission" date="2018-11" db="EMBL/GenBank/DDBJ databases">
        <authorList>
            <consortium name="Pathogen Informatics"/>
        </authorList>
    </citation>
    <scope>NUCLEOTIDE SEQUENCE [LARGE SCALE GENOMIC DNA]</scope>
</reference>
<dbReference type="InterPro" id="IPR036388">
    <property type="entry name" value="WH-like_DNA-bd_sf"/>
</dbReference>
<dbReference type="InterPro" id="IPR032284">
    <property type="entry name" value="RecQ_Zn-bd"/>
</dbReference>
<gene>
    <name evidence="2" type="ORF">CGOC_LOCUS7083</name>
</gene>
<dbReference type="EMBL" id="UYRV01024118">
    <property type="protein sequence ID" value="VDK74882.1"/>
    <property type="molecule type" value="Genomic_DNA"/>
</dbReference>
<dbReference type="Proteomes" id="UP000271889">
    <property type="component" value="Unassembled WGS sequence"/>
</dbReference>
<dbReference type="Pfam" id="PF16124">
    <property type="entry name" value="RecQ_Zn_bind"/>
    <property type="match status" value="1"/>
</dbReference>
<sequence>MVCTERTGLRNLYSIVRYATTPGECRRKHLADHFEEKWKRELCPKACDVCANASEAIEMDITAAIRGMLKIIREF</sequence>
<accession>A0A3P6SFZ2</accession>
<feature type="domain" description="ATP-dependent DNA helicase RecQ zinc-binding" evidence="1">
    <location>
        <begin position="5"/>
        <end position="50"/>
    </location>
</feature>
<dbReference type="Gene3D" id="1.10.10.10">
    <property type="entry name" value="Winged helix-like DNA-binding domain superfamily/Winged helix DNA-binding domain"/>
    <property type="match status" value="1"/>
</dbReference>
<proteinExistence type="predicted"/>
<protein>
    <recommendedName>
        <fullName evidence="1">ATP-dependent DNA helicase RecQ zinc-binding domain-containing protein</fullName>
    </recommendedName>
</protein>
<name>A0A3P6SFZ2_CYLGO</name>
<keyword evidence="3" id="KW-1185">Reference proteome</keyword>
<evidence type="ECO:0000259" key="1">
    <source>
        <dbReference type="Pfam" id="PF16124"/>
    </source>
</evidence>
<dbReference type="AlphaFoldDB" id="A0A3P6SFZ2"/>
<dbReference type="OrthoDB" id="10261556at2759"/>
<evidence type="ECO:0000313" key="3">
    <source>
        <dbReference type="Proteomes" id="UP000271889"/>
    </source>
</evidence>
<evidence type="ECO:0000313" key="2">
    <source>
        <dbReference type="EMBL" id="VDK74882.1"/>
    </source>
</evidence>
<organism evidence="2 3">
    <name type="scientific">Cylicostephanus goldi</name>
    <name type="common">Nematode worm</name>
    <dbReference type="NCBI Taxonomy" id="71465"/>
    <lineage>
        <taxon>Eukaryota</taxon>
        <taxon>Metazoa</taxon>
        <taxon>Ecdysozoa</taxon>
        <taxon>Nematoda</taxon>
        <taxon>Chromadorea</taxon>
        <taxon>Rhabditida</taxon>
        <taxon>Rhabditina</taxon>
        <taxon>Rhabditomorpha</taxon>
        <taxon>Strongyloidea</taxon>
        <taxon>Strongylidae</taxon>
        <taxon>Cylicostephanus</taxon>
    </lineage>
</organism>